<evidence type="ECO:0000256" key="13">
    <source>
        <dbReference type="ARBA" id="ARBA00023242"/>
    </source>
</evidence>
<comment type="similarity">
    <text evidence="3">Belongs to the Spartan family.</text>
</comment>
<dbReference type="GO" id="GO:0006508">
    <property type="term" value="P:proteolysis"/>
    <property type="evidence" value="ECO:0007669"/>
    <property type="project" value="UniProtKB-KW"/>
</dbReference>
<proteinExistence type="inferred from homology"/>
<dbReference type="PANTHER" id="PTHR21220:SF0">
    <property type="entry name" value="DNA-DEPENDENT METALLOPROTEASE SPRTN"/>
    <property type="match status" value="1"/>
</dbReference>
<evidence type="ECO:0000256" key="9">
    <source>
        <dbReference type="ARBA" id="ARBA00022801"/>
    </source>
</evidence>
<evidence type="ECO:0000313" key="18">
    <source>
        <dbReference type="EMBL" id="PAA67284.1"/>
    </source>
</evidence>
<dbReference type="InterPro" id="IPR044245">
    <property type="entry name" value="Spartan"/>
</dbReference>
<evidence type="ECO:0000256" key="8">
    <source>
        <dbReference type="ARBA" id="ARBA00022771"/>
    </source>
</evidence>
<keyword evidence="19" id="KW-1185">Reference proteome</keyword>
<evidence type="ECO:0000259" key="17">
    <source>
        <dbReference type="PROSITE" id="PS51908"/>
    </source>
</evidence>
<dbReference type="PROSITE" id="PS51257">
    <property type="entry name" value="PROKAR_LIPOPROTEIN"/>
    <property type="match status" value="1"/>
</dbReference>
<feature type="compositionally biased region" description="Low complexity" evidence="16">
    <location>
        <begin position="1"/>
        <end position="19"/>
    </location>
</feature>
<dbReference type="GO" id="GO:0003697">
    <property type="term" value="F:single-stranded DNA binding"/>
    <property type="evidence" value="ECO:0007669"/>
    <property type="project" value="InterPro"/>
</dbReference>
<evidence type="ECO:0000256" key="1">
    <source>
        <dbReference type="ARBA" id="ARBA00004123"/>
    </source>
</evidence>
<organism evidence="18 19">
    <name type="scientific">Macrostomum lignano</name>
    <dbReference type="NCBI Taxonomy" id="282301"/>
    <lineage>
        <taxon>Eukaryota</taxon>
        <taxon>Metazoa</taxon>
        <taxon>Spiralia</taxon>
        <taxon>Lophotrochozoa</taxon>
        <taxon>Platyhelminthes</taxon>
        <taxon>Rhabditophora</taxon>
        <taxon>Macrostomorpha</taxon>
        <taxon>Macrostomida</taxon>
        <taxon>Macrostomidae</taxon>
        <taxon>Macrostomum</taxon>
    </lineage>
</organism>
<evidence type="ECO:0000256" key="7">
    <source>
        <dbReference type="ARBA" id="ARBA00022763"/>
    </source>
</evidence>
<dbReference type="GO" id="GO:0005694">
    <property type="term" value="C:chromosome"/>
    <property type="evidence" value="ECO:0007669"/>
    <property type="project" value="UniProtKB-SubCell"/>
</dbReference>
<dbReference type="FunFam" id="3.30.160.60:FF:000331">
    <property type="entry name" value="E3 ubiquitin-protein ligase RAD18"/>
    <property type="match status" value="1"/>
</dbReference>
<dbReference type="GO" id="GO:0008270">
    <property type="term" value="F:zinc ion binding"/>
    <property type="evidence" value="ECO:0007669"/>
    <property type="project" value="UniProtKB-KW"/>
</dbReference>
<feature type="region of interest" description="Disordered" evidence="16">
    <location>
        <begin position="1"/>
        <end position="27"/>
    </location>
</feature>
<evidence type="ECO:0000256" key="11">
    <source>
        <dbReference type="ARBA" id="ARBA00023049"/>
    </source>
</evidence>
<dbReference type="SMART" id="SM00731">
    <property type="entry name" value="SprT"/>
    <property type="match status" value="1"/>
</dbReference>
<name>A0A267F226_9PLAT</name>
<sequence>MSSKTSSRSSGMRIGGIASTAGFTGCKPWSPEEALQWQLEAELLDRQEEQQSEAADRELCLRLASQEQEEDDSKQRGKAAVANSNELGGSLVDPNWELVDPTPNVHALFLDFNGRYFGGSLVAVEVKWSPRMTLCAGLCCYEGRGGLCCIKLSEPLLKLRPRRDLVETLLHEMIHAHLFVTANNRDRDGHGPQFLAHMRRINSAAGTNITVYHSFHDEVAVYKQHWWRCEGPCRNRPPFHGWVRRSMNRAPGPNDTWWRSHQADCGGRFVKVKEPEGFADKKKPLAKKNSRAADGGKDEQRERPAKRPAAGQTDIRQFIPASPASSGPDPSVGSVESKSWRPAIAESDGAVCVASADSVSAAVSAAVGTADAAFPGVGIRLGGSGGSSSYNNVGGPGNGVGGALSRVGGALKGVGGAPNGIGGAPNGVDGALKGIGGASNGLGGASNGVDGGPKGVGGAPNGVSGTLNGVGGAASIGAVSQQLVSCPVCSRQMPESDINVHLDLCLSS</sequence>
<dbReference type="PANTHER" id="PTHR21220">
    <property type="entry name" value="DNA-DEPENDENT METALLOPROTEASE SPRTN"/>
    <property type="match status" value="1"/>
</dbReference>
<evidence type="ECO:0000313" key="19">
    <source>
        <dbReference type="Proteomes" id="UP000215902"/>
    </source>
</evidence>
<dbReference type="STRING" id="282301.A0A267F226"/>
<dbReference type="Pfam" id="PF10263">
    <property type="entry name" value="SprT-like"/>
    <property type="match status" value="1"/>
</dbReference>
<keyword evidence="12 15" id="KW-0234">DNA repair</keyword>
<dbReference type="GO" id="GO:0005634">
    <property type="term" value="C:nucleus"/>
    <property type="evidence" value="ECO:0007669"/>
    <property type="project" value="UniProtKB-SubCell"/>
</dbReference>
<dbReference type="EMBL" id="NIVC01001497">
    <property type="protein sequence ID" value="PAA67284.1"/>
    <property type="molecule type" value="Genomic_DNA"/>
</dbReference>
<dbReference type="InterPro" id="IPR055220">
    <property type="entry name" value="SPRTN_ZBD"/>
</dbReference>
<keyword evidence="11" id="KW-0482">Metalloprotease</keyword>
<keyword evidence="7 15" id="KW-0227">DNA damage</keyword>
<evidence type="ECO:0000256" key="6">
    <source>
        <dbReference type="ARBA" id="ARBA00022723"/>
    </source>
</evidence>
<comment type="subcellular location">
    <subcellularLocation>
        <location evidence="2">Chromosome</location>
    </subcellularLocation>
    <subcellularLocation>
        <location evidence="1">Nucleus</location>
    </subcellularLocation>
</comment>
<accession>A0A267F226</accession>
<protein>
    <recommendedName>
        <fullName evidence="14">Protein with SprT-like domain at the N terminus</fullName>
    </recommendedName>
</protein>
<evidence type="ECO:0000256" key="3">
    <source>
        <dbReference type="ARBA" id="ARBA00010724"/>
    </source>
</evidence>
<feature type="compositionally biased region" description="Low complexity" evidence="16">
    <location>
        <begin position="320"/>
        <end position="337"/>
    </location>
</feature>
<evidence type="ECO:0000256" key="2">
    <source>
        <dbReference type="ARBA" id="ARBA00004286"/>
    </source>
</evidence>
<gene>
    <name evidence="18" type="ORF">BOX15_Mlig002522g3</name>
</gene>
<comment type="caution">
    <text evidence="18">The sequence shown here is derived from an EMBL/GenBank/DDBJ whole genome shotgun (WGS) entry which is preliminary data.</text>
</comment>
<reference evidence="18 19" key="1">
    <citation type="submission" date="2017-06" db="EMBL/GenBank/DDBJ databases">
        <title>A platform for efficient transgenesis in Macrostomum lignano, a flatworm model organism for stem cell research.</title>
        <authorList>
            <person name="Berezikov E."/>
        </authorList>
    </citation>
    <scope>NUCLEOTIDE SEQUENCE [LARGE SCALE GENOMIC DNA]</scope>
    <source>
        <strain evidence="18">DV1</strain>
        <tissue evidence="18">Whole organism</tissue>
    </source>
</reference>
<dbReference type="Proteomes" id="UP000215902">
    <property type="component" value="Unassembled WGS sequence"/>
</dbReference>
<dbReference type="SMART" id="SM00734">
    <property type="entry name" value="ZnF_Rad18"/>
    <property type="match status" value="1"/>
</dbReference>
<dbReference type="AlphaFoldDB" id="A0A267F226"/>
<evidence type="ECO:0000256" key="12">
    <source>
        <dbReference type="ARBA" id="ARBA00023204"/>
    </source>
</evidence>
<keyword evidence="4" id="KW-0158">Chromosome</keyword>
<keyword evidence="13" id="KW-0539">Nucleus</keyword>
<dbReference type="PROSITE" id="PS51908">
    <property type="entry name" value="ZF_UBZ4"/>
    <property type="match status" value="1"/>
</dbReference>
<evidence type="ECO:0000256" key="16">
    <source>
        <dbReference type="SAM" id="MobiDB-lite"/>
    </source>
</evidence>
<keyword evidence="10" id="KW-0862">Zinc</keyword>
<feature type="compositionally biased region" description="Basic and acidic residues" evidence="16">
    <location>
        <begin position="294"/>
        <end position="305"/>
    </location>
</feature>
<feature type="domain" description="UBZ4-type" evidence="17">
    <location>
        <begin position="483"/>
        <end position="508"/>
    </location>
</feature>
<evidence type="ECO:0000256" key="15">
    <source>
        <dbReference type="PROSITE-ProRule" id="PRU01256"/>
    </source>
</evidence>
<keyword evidence="5" id="KW-0645">Protease</keyword>
<dbReference type="GO" id="GO:0006281">
    <property type="term" value="P:DNA repair"/>
    <property type="evidence" value="ECO:0007669"/>
    <property type="project" value="UniProtKB-KW"/>
</dbReference>
<dbReference type="InterPro" id="IPR006640">
    <property type="entry name" value="SprT-like_domain"/>
</dbReference>
<evidence type="ECO:0000256" key="5">
    <source>
        <dbReference type="ARBA" id="ARBA00022670"/>
    </source>
</evidence>
<dbReference type="Pfam" id="PF22934">
    <property type="entry name" value="SPRTN_ZBD"/>
    <property type="match status" value="1"/>
</dbReference>
<feature type="region of interest" description="Disordered" evidence="16">
    <location>
        <begin position="276"/>
        <end position="338"/>
    </location>
</feature>
<keyword evidence="8 15" id="KW-0863">Zinc-finger</keyword>
<evidence type="ECO:0000256" key="14">
    <source>
        <dbReference type="ARBA" id="ARBA00030396"/>
    </source>
</evidence>
<keyword evidence="9" id="KW-0378">Hydrolase</keyword>
<evidence type="ECO:0000256" key="10">
    <source>
        <dbReference type="ARBA" id="ARBA00022833"/>
    </source>
</evidence>
<dbReference type="Gene3D" id="3.30.160.60">
    <property type="entry name" value="Classic Zinc Finger"/>
    <property type="match status" value="1"/>
</dbReference>
<dbReference type="GO" id="GO:0004222">
    <property type="term" value="F:metalloendopeptidase activity"/>
    <property type="evidence" value="ECO:0007669"/>
    <property type="project" value="InterPro"/>
</dbReference>
<evidence type="ECO:0000256" key="4">
    <source>
        <dbReference type="ARBA" id="ARBA00022454"/>
    </source>
</evidence>
<dbReference type="OrthoDB" id="5236983at2759"/>
<dbReference type="GO" id="GO:0031593">
    <property type="term" value="F:polyubiquitin modification-dependent protein binding"/>
    <property type="evidence" value="ECO:0007669"/>
    <property type="project" value="TreeGrafter"/>
</dbReference>
<dbReference type="InterPro" id="IPR006642">
    <property type="entry name" value="Rad18_UBZ4"/>
</dbReference>
<keyword evidence="6" id="KW-0479">Metal-binding</keyword>